<dbReference type="eggNOG" id="COG3467">
    <property type="taxonomic scope" value="Bacteria"/>
</dbReference>
<dbReference type="Proteomes" id="UP000004095">
    <property type="component" value="Unassembled WGS sequence"/>
</dbReference>
<dbReference type="InterPro" id="IPR012349">
    <property type="entry name" value="Split_barrel_FMN-bd"/>
</dbReference>
<dbReference type="SUPFAM" id="SSF50475">
    <property type="entry name" value="FMN-binding split barrel"/>
    <property type="match status" value="1"/>
</dbReference>
<dbReference type="Pfam" id="PF12900">
    <property type="entry name" value="Pyridox_ox_2"/>
    <property type="match status" value="1"/>
</dbReference>
<accession>A1ZS29</accession>
<gene>
    <name evidence="2" type="ORF">M23134_00718</name>
</gene>
<name>A1ZS29_MICM2</name>
<dbReference type="AlphaFoldDB" id="A1ZS29"/>
<evidence type="ECO:0000256" key="1">
    <source>
        <dbReference type="SAM" id="MobiDB-lite"/>
    </source>
</evidence>
<sequence>MSTLKEPVRYYKAVVEDPQKVNLFLQKARNGQLGLYDGEYPYVIPMAYVWHKGAFYFHGSDAGKKNRVVAQHPKACFTVDEEYGSTISAVPANLSVVYFSVVAYGKVEVVEDLDEATEALQVLMDKFVPGYFDKPLAKEHVATYASSLKSKTCTFKLVPESMTAKESEGNLFNKYFGGRHRQNDTQKSKDQVHVPGLHS</sequence>
<feature type="compositionally biased region" description="Basic and acidic residues" evidence="1">
    <location>
        <begin position="181"/>
        <end position="192"/>
    </location>
</feature>
<comment type="caution">
    <text evidence="2">The sequence shown here is derived from an EMBL/GenBank/DDBJ whole genome shotgun (WGS) entry which is preliminary data.</text>
</comment>
<dbReference type="OrthoDB" id="9794935at2"/>
<reference evidence="2 3" key="1">
    <citation type="submission" date="2007-01" db="EMBL/GenBank/DDBJ databases">
        <authorList>
            <person name="Haygood M."/>
            <person name="Podell S."/>
            <person name="Anderson C."/>
            <person name="Hopkinson B."/>
            <person name="Roe K."/>
            <person name="Barbeau K."/>
            <person name="Gaasterland T."/>
            <person name="Ferriera S."/>
            <person name="Johnson J."/>
            <person name="Kravitz S."/>
            <person name="Beeson K."/>
            <person name="Sutton G."/>
            <person name="Rogers Y.-H."/>
            <person name="Friedman R."/>
            <person name="Frazier M."/>
            <person name="Venter J.C."/>
        </authorList>
    </citation>
    <scope>NUCLEOTIDE SEQUENCE [LARGE SCALE GENOMIC DNA]</scope>
    <source>
        <strain evidence="2 3">ATCC 23134</strain>
    </source>
</reference>
<protein>
    <submittedName>
        <fullName evidence="2">Antibiotic resistance protein</fullName>
    </submittedName>
</protein>
<dbReference type="PANTHER" id="PTHR34071">
    <property type="entry name" value="5-NITROIMIDAZOLE ANTIBIOTICS RESISTANCE PROTEIN, NIMA-FAMILY-RELATED PROTEIN-RELATED"/>
    <property type="match status" value="1"/>
</dbReference>
<evidence type="ECO:0000313" key="3">
    <source>
        <dbReference type="Proteomes" id="UP000004095"/>
    </source>
</evidence>
<proteinExistence type="predicted"/>
<dbReference type="InterPro" id="IPR024747">
    <property type="entry name" value="Pyridox_Oxase-rel"/>
</dbReference>
<feature type="region of interest" description="Disordered" evidence="1">
    <location>
        <begin position="176"/>
        <end position="199"/>
    </location>
</feature>
<evidence type="ECO:0000313" key="2">
    <source>
        <dbReference type="EMBL" id="EAY26752.1"/>
    </source>
</evidence>
<organism evidence="2 3">
    <name type="scientific">Microscilla marina ATCC 23134</name>
    <dbReference type="NCBI Taxonomy" id="313606"/>
    <lineage>
        <taxon>Bacteria</taxon>
        <taxon>Pseudomonadati</taxon>
        <taxon>Bacteroidota</taxon>
        <taxon>Cytophagia</taxon>
        <taxon>Cytophagales</taxon>
        <taxon>Microscillaceae</taxon>
        <taxon>Microscilla</taxon>
    </lineage>
</organism>
<keyword evidence="3" id="KW-1185">Reference proteome</keyword>
<dbReference type="RefSeq" id="WP_002700247.1">
    <property type="nucleotide sequence ID" value="NZ_AAWS01000030.1"/>
</dbReference>
<dbReference type="Gene3D" id="2.30.110.10">
    <property type="entry name" value="Electron Transport, Fmn-binding Protein, Chain A"/>
    <property type="match status" value="1"/>
</dbReference>
<dbReference type="EMBL" id="AAWS01000030">
    <property type="protein sequence ID" value="EAY26752.1"/>
    <property type="molecule type" value="Genomic_DNA"/>
</dbReference>
<dbReference type="PANTHER" id="PTHR34071:SF2">
    <property type="entry name" value="FLAVIN-NUCLEOTIDE-BINDING PROTEIN"/>
    <property type="match status" value="1"/>
</dbReference>